<protein>
    <submittedName>
        <fullName evidence="3">Glycosyltransferase family 1 protein</fullName>
    </submittedName>
</protein>
<dbReference type="PANTHER" id="PTHR46401:SF2">
    <property type="entry name" value="GLYCOSYLTRANSFERASE WBBK-RELATED"/>
    <property type="match status" value="1"/>
</dbReference>
<dbReference type="InterPro" id="IPR001296">
    <property type="entry name" value="Glyco_trans_1"/>
</dbReference>
<dbReference type="Pfam" id="PF00534">
    <property type="entry name" value="Glycos_transf_1"/>
    <property type="match status" value="1"/>
</dbReference>
<reference evidence="4" key="1">
    <citation type="journal article" date="2019" name="Int. J. Syst. Evol. Microbiol.">
        <title>The Global Catalogue of Microorganisms (GCM) 10K type strain sequencing project: providing services to taxonomists for standard genome sequencing and annotation.</title>
        <authorList>
            <consortium name="The Broad Institute Genomics Platform"/>
            <consortium name="The Broad Institute Genome Sequencing Center for Infectious Disease"/>
            <person name="Wu L."/>
            <person name="Ma J."/>
        </authorList>
    </citation>
    <scope>NUCLEOTIDE SEQUENCE [LARGE SCALE GENOMIC DNA]</scope>
    <source>
        <strain evidence="4">JCM 18015</strain>
    </source>
</reference>
<feature type="domain" description="Glycosyl transferase family 1" evidence="2">
    <location>
        <begin position="227"/>
        <end position="376"/>
    </location>
</feature>
<organism evidence="3 4">
    <name type="scientific">[Roseibacterium] beibuensis</name>
    <dbReference type="NCBI Taxonomy" id="1193142"/>
    <lineage>
        <taxon>Bacteria</taxon>
        <taxon>Pseudomonadati</taxon>
        <taxon>Pseudomonadota</taxon>
        <taxon>Alphaproteobacteria</taxon>
        <taxon>Rhodobacterales</taxon>
        <taxon>Roseobacteraceae</taxon>
        <taxon>Roseicyclus</taxon>
    </lineage>
</organism>
<dbReference type="CDD" id="cd03809">
    <property type="entry name" value="GT4_MtfB-like"/>
    <property type="match status" value="1"/>
</dbReference>
<comment type="caution">
    <text evidence="3">The sequence shown here is derived from an EMBL/GenBank/DDBJ whole genome shotgun (WGS) entry which is preliminary data.</text>
</comment>
<evidence type="ECO:0000256" key="1">
    <source>
        <dbReference type="ARBA" id="ARBA00022679"/>
    </source>
</evidence>
<dbReference type="EMBL" id="BAABHW010000003">
    <property type="protein sequence ID" value="GAA5076278.1"/>
    <property type="molecule type" value="Genomic_DNA"/>
</dbReference>
<evidence type="ECO:0000259" key="2">
    <source>
        <dbReference type="Pfam" id="PF00534"/>
    </source>
</evidence>
<proteinExistence type="predicted"/>
<dbReference type="Proteomes" id="UP001499910">
    <property type="component" value="Unassembled WGS sequence"/>
</dbReference>
<name>A0ABP9LHN6_9RHOB</name>
<dbReference type="RefSeq" id="WP_345229499.1">
    <property type="nucleotide sequence ID" value="NZ_BAABHW010000003.1"/>
</dbReference>
<dbReference type="PANTHER" id="PTHR46401">
    <property type="entry name" value="GLYCOSYLTRANSFERASE WBBK-RELATED"/>
    <property type="match status" value="1"/>
</dbReference>
<evidence type="ECO:0000313" key="3">
    <source>
        <dbReference type="EMBL" id="GAA5076278.1"/>
    </source>
</evidence>
<sequence length="418" mass="45281">MTALSGGPGEIWLDVTRLLTRVGRGALTGIDRVEMAYLDHLLASDGACRFLCRTTRGYLLLGREGGRALAHLATGQKPLDQADTWSRITGRGARPRHRAEATLRPFAVDRCPHWGLSRLLGRKLEGETIYLNTGHANLMEQTLLPLKSAGVEIGVLIHDIIPVSHAQLVPTGQAETFSRKLSAARTYGDLVICNSRDTANRLSALWGDGADHPAIEVAHLGVTSFHPSAGQDRDPTRFVMIGTLDPRKNHAVILDAWSLLADSEDPAELPHLHIIGAPGWRGAEIEAAIRAHPLFGTHIHLHGPLPDAQLSRHLSRSSALLYPSLAEGFGLPPFEALAHGALPICADLPVLHEVLGAQAVYLPPNDAYSWAETIIQRMAGILAGPDRSDVELPRWQDHFETVSGLLQRPGGIEREGKG</sequence>
<gene>
    <name evidence="3" type="ORF">GCM10023209_25200</name>
</gene>
<dbReference type="Gene3D" id="3.40.50.2000">
    <property type="entry name" value="Glycogen Phosphorylase B"/>
    <property type="match status" value="1"/>
</dbReference>
<accession>A0ABP9LHN6</accession>
<evidence type="ECO:0000313" key="4">
    <source>
        <dbReference type="Proteomes" id="UP001499910"/>
    </source>
</evidence>
<keyword evidence="1" id="KW-0808">Transferase</keyword>
<keyword evidence="4" id="KW-1185">Reference proteome</keyword>
<dbReference type="SUPFAM" id="SSF53756">
    <property type="entry name" value="UDP-Glycosyltransferase/glycogen phosphorylase"/>
    <property type="match status" value="1"/>
</dbReference>